<keyword evidence="5 8" id="KW-0378">Hydrolase</keyword>
<dbReference type="PANTHER" id="PTHR33938:SF16">
    <property type="entry name" value="CARBOXYLIC ESTER HYDROLASE"/>
    <property type="match status" value="1"/>
</dbReference>
<feature type="signal peptide" evidence="8">
    <location>
        <begin position="1"/>
        <end position="18"/>
    </location>
</feature>
<evidence type="ECO:0000256" key="8">
    <source>
        <dbReference type="RuleBase" id="RU361238"/>
    </source>
</evidence>
<dbReference type="EMBL" id="KV441551">
    <property type="protein sequence ID" value="OAG06990.1"/>
    <property type="molecule type" value="Genomic_DNA"/>
</dbReference>
<comment type="similarity">
    <text evidence="1 8">Belongs to the tannase family.</text>
</comment>
<dbReference type="InterPro" id="IPR029058">
    <property type="entry name" value="AB_hydrolase_fold"/>
</dbReference>
<dbReference type="EC" id="3.1.1.-" evidence="8"/>
<dbReference type="Pfam" id="PF07519">
    <property type="entry name" value="Tannase"/>
    <property type="match status" value="1"/>
</dbReference>
<evidence type="ECO:0000256" key="5">
    <source>
        <dbReference type="ARBA" id="ARBA00022801"/>
    </source>
</evidence>
<evidence type="ECO:0000256" key="7">
    <source>
        <dbReference type="ARBA" id="ARBA00023157"/>
    </source>
</evidence>
<dbReference type="AlphaFoldDB" id="A0A177CJI3"/>
<feature type="chain" id="PRO_5007948957" description="Carboxylic ester hydrolase" evidence="8">
    <location>
        <begin position="19"/>
        <end position="581"/>
    </location>
</feature>
<dbReference type="RefSeq" id="XP_018037355.1">
    <property type="nucleotide sequence ID" value="XM_018176402.1"/>
</dbReference>
<dbReference type="GeneID" id="28759888"/>
<organism evidence="9 10">
    <name type="scientific">Paraphaeosphaeria sporulosa</name>
    <dbReference type="NCBI Taxonomy" id="1460663"/>
    <lineage>
        <taxon>Eukaryota</taxon>
        <taxon>Fungi</taxon>
        <taxon>Dikarya</taxon>
        <taxon>Ascomycota</taxon>
        <taxon>Pezizomycotina</taxon>
        <taxon>Dothideomycetes</taxon>
        <taxon>Pleosporomycetidae</taxon>
        <taxon>Pleosporales</taxon>
        <taxon>Massarineae</taxon>
        <taxon>Didymosphaeriaceae</taxon>
        <taxon>Paraphaeosphaeria</taxon>
    </lineage>
</organism>
<keyword evidence="6" id="KW-0106">Calcium</keyword>
<sequence>MRPNVALTIAAGFSTAAAVTLEELCTTSYAASKLPATGTYQGITIDENSVITTLTSNSALKDNTFYPDAAVSYCNITFSYTHDGRGDLVHVAYFAPDPSTFQNRFLATGGGGLAINSGASSVSGGVSIGAIAGLTDGGFGSFNTQADAHFLLANGTVNWENVYMFGYQAIHEMTVLGKAFTKNLMAVENGTKMYAYYQGCSEGGREGWSQVQRFEELDGASIGAPAFRYAHQQIQHLYSNVVEKTLNYFPPPCELQAIVNATIKFCDPLDGKTDGVVARSDLCKLKFNINSTIGTPYYCAASTGGGGGFGPGAGQPTPEQKGNVSAKAVAVASTILSGLHDLQGRQAYFSYQPAATFADARTKYNNASGKWELSISGLGGEFVTRYLWLQDTSTLTSLEGVTYDTMVDWIYGLWQLYEDSLQTTWPDLSRFQASGAKILHFHGESDDSIPAASSVHYWDSVRTTLHPTLSYNDSTTALQSFYRLFLVPGAGHCGANTGQPNGGWPQTSMQQLIAWVEGGVAPEMLNATVALGANKGQSQRICMWPLRPVYSGNATVPDCVWDEKSVETWRYELDAFKLPVY</sequence>
<dbReference type="OrthoDB" id="3039123at2759"/>
<evidence type="ECO:0000256" key="4">
    <source>
        <dbReference type="ARBA" id="ARBA00022729"/>
    </source>
</evidence>
<dbReference type="GO" id="GO:0030600">
    <property type="term" value="F:feruloyl esterase activity"/>
    <property type="evidence" value="ECO:0007669"/>
    <property type="project" value="UniProtKB-ARBA"/>
</dbReference>
<evidence type="ECO:0000313" key="10">
    <source>
        <dbReference type="Proteomes" id="UP000077069"/>
    </source>
</evidence>
<dbReference type="PANTHER" id="PTHR33938">
    <property type="entry name" value="FERULOYL ESTERASE B-RELATED"/>
    <property type="match status" value="1"/>
</dbReference>
<gene>
    <name evidence="9" type="ORF">CC84DRAFT_1143202</name>
</gene>
<proteinExistence type="inferred from homology"/>
<accession>A0A177CJI3</accession>
<evidence type="ECO:0000256" key="6">
    <source>
        <dbReference type="ARBA" id="ARBA00022837"/>
    </source>
</evidence>
<keyword evidence="3" id="KW-0479">Metal-binding</keyword>
<keyword evidence="4 8" id="KW-0732">Signal</keyword>
<dbReference type="InterPro" id="IPR011118">
    <property type="entry name" value="Tannase/feruloyl_esterase"/>
</dbReference>
<dbReference type="GO" id="GO:0046872">
    <property type="term" value="F:metal ion binding"/>
    <property type="evidence" value="ECO:0007669"/>
    <property type="project" value="UniProtKB-KW"/>
</dbReference>
<reference evidence="9 10" key="1">
    <citation type="submission" date="2016-05" db="EMBL/GenBank/DDBJ databases">
        <title>Comparative analysis of secretome profiles of manganese(II)-oxidizing ascomycete fungi.</title>
        <authorList>
            <consortium name="DOE Joint Genome Institute"/>
            <person name="Zeiner C.A."/>
            <person name="Purvine S.O."/>
            <person name="Zink E.M."/>
            <person name="Wu S."/>
            <person name="Pasa-Tolic L."/>
            <person name="Chaput D.L."/>
            <person name="Haridas S."/>
            <person name="Grigoriev I.V."/>
            <person name="Santelli C.M."/>
            <person name="Hansel C.M."/>
        </authorList>
    </citation>
    <scope>NUCLEOTIDE SEQUENCE [LARGE SCALE GENOMIC DNA]</scope>
    <source>
        <strain evidence="9 10">AP3s5-JAC2a</strain>
    </source>
</reference>
<evidence type="ECO:0000313" key="9">
    <source>
        <dbReference type="EMBL" id="OAG06990.1"/>
    </source>
</evidence>
<evidence type="ECO:0000256" key="2">
    <source>
        <dbReference type="ARBA" id="ARBA00022487"/>
    </source>
</evidence>
<evidence type="ECO:0000256" key="1">
    <source>
        <dbReference type="ARBA" id="ARBA00006249"/>
    </source>
</evidence>
<dbReference type="InParanoid" id="A0A177CJI3"/>
<keyword evidence="2" id="KW-0719">Serine esterase</keyword>
<name>A0A177CJI3_9PLEO</name>
<dbReference type="SUPFAM" id="SSF53474">
    <property type="entry name" value="alpha/beta-Hydrolases"/>
    <property type="match status" value="1"/>
</dbReference>
<keyword evidence="7" id="KW-1015">Disulfide bond</keyword>
<keyword evidence="10" id="KW-1185">Reference proteome</keyword>
<evidence type="ECO:0000256" key="3">
    <source>
        <dbReference type="ARBA" id="ARBA00022723"/>
    </source>
</evidence>
<protein>
    <recommendedName>
        <fullName evidence="8">Carboxylic ester hydrolase</fullName>
        <ecNumber evidence="8">3.1.1.-</ecNumber>
    </recommendedName>
</protein>
<dbReference type="Proteomes" id="UP000077069">
    <property type="component" value="Unassembled WGS sequence"/>
</dbReference>